<dbReference type="PANTHER" id="PTHR45947">
    <property type="entry name" value="SULFOQUINOVOSYL TRANSFERASE SQD2"/>
    <property type="match status" value="1"/>
</dbReference>
<evidence type="ECO:0000259" key="2">
    <source>
        <dbReference type="Pfam" id="PF13439"/>
    </source>
</evidence>
<dbReference type="InterPro" id="IPR028098">
    <property type="entry name" value="Glyco_trans_4-like_N"/>
</dbReference>
<dbReference type="GO" id="GO:0016758">
    <property type="term" value="F:hexosyltransferase activity"/>
    <property type="evidence" value="ECO:0007669"/>
    <property type="project" value="TreeGrafter"/>
</dbReference>
<accession>A0A1M6T2G3</accession>
<proteinExistence type="predicted"/>
<evidence type="ECO:0000259" key="1">
    <source>
        <dbReference type="Pfam" id="PF00534"/>
    </source>
</evidence>
<dbReference type="AlphaFoldDB" id="A0A1M6T2G3"/>
<dbReference type="EMBL" id="FRAA01000005">
    <property type="protein sequence ID" value="SHK51117.1"/>
    <property type="molecule type" value="Genomic_DNA"/>
</dbReference>
<dbReference type="InterPro" id="IPR050194">
    <property type="entry name" value="Glycosyltransferase_grp1"/>
</dbReference>
<dbReference type="STRING" id="156994.SAMN04488028_105256"/>
<dbReference type="Proteomes" id="UP000184474">
    <property type="component" value="Unassembled WGS sequence"/>
</dbReference>
<dbReference type="Gene3D" id="3.40.50.2000">
    <property type="entry name" value="Glycogen Phosphorylase B"/>
    <property type="match status" value="2"/>
</dbReference>
<dbReference type="CDD" id="cd03801">
    <property type="entry name" value="GT4_PimA-like"/>
    <property type="match status" value="1"/>
</dbReference>
<dbReference type="Pfam" id="PF00534">
    <property type="entry name" value="Glycos_transf_1"/>
    <property type="match status" value="1"/>
</dbReference>
<feature type="domain" description="Glycosyl transferase family 1" evidence="1">
    <location>
        <begin position="210"/>
        <end position="371"/>
    </location>
</feature>
<dbReference type="PANTHER" id="PTHR45947:SF3">
    <property type="entry name" value="SULFOQUINOVOSYL TRANSFERASE SQD2"/>
    <property type="match status" value="1"/>
</dbReference>
<keyword evidence="4" id="KW-1185">Reference proteome</keyword>
<dbReference type="InterPro" id="IPR001296">
    <property type="entry name" value="Glyco_trans_1"/>
</dbReference>
<feature type="domain" description="Glycosyltransferase subfamily 4-like N-terminal" evidence="2">
    <location>
        <begin position="19"/>
        <end position="190"/>
    </location>
</feature>
<sequence length="398" mass="46115">MRIGMILDTDFPPDPRVENEAVTLIEAGFEVYLFCLDYKGCAQPAEEIKGIQVRRFYCGSWVYKLSAWAYTFPFYHWILKRWIAAFLSDNPVDAIHIHDIQIARSVFNLKLDIPVVLDLHENRPEIMKFYGHLQKFPGKQTIFPSEWEKYESKYIQMADRTVVVTEEAKEYYLKKLGLSPDQLIVVPNTVRAVFEKEAKHDATIVDRLANKFVILYVGDTGLRRGLLTAIEAMPELSKHIPDVKLVIVGSNKTDGVLKAKVEELRVHDYVDFEGWQDFTLFQSYITVSDVCISPLHRNVHHDTTYANKIFQYMAFAKPLIVSDCLAQETVIRRANSGLVHQAESVEDYQQQVLKLYEDTDLRQELGENGKAFVSQDYNWERTSHELINYYNQIETDVI</sequence>
<dbReference type="Pfam" id="PF13439">
    <property type="entry name" value="Glyco_transf_4"/>
    <property type="match status" value="1"/>
</dbReference>
<organism evidence="3 4">
    <name type="scientific">Reichenbachiella agariperforans</name>
    <dbReference type="NCBI Taxonomy" id="156994"/>
    <lineage>
        <taxon>Bacteria</taxon>
        <taxon>Pseudomonadati</taxon>
        <taxon>Bacteroidota</taxon>
        <taxon>Cytophagia</taxon>
        <taxon>Cytophagales</taxon>
        <taxon>Reichenbachiellaceae</taxon>
        <taxon>Reichenbachiella</taxon>
    </lineage>
</organism>
<keyword evidence="3" id="KW-0808">Transferase</keyword>
<dbReference type="SUPFAM" id="SSF53756">
    <property type="entry name" value="UDP-Glycosyltransferase/glycogen phosphorylase"/>
    <property type="match status" value="1"/>
</dbReference>
<evidence type="ECO:0000313" key="4">
    <source>
        <dbReference type="Proteomes" id="UP000184474"/>
    </source>
</evidence>
<name>A0A1M6T2G3_REIAG</name>
<gene>
    <name evidence="3" type="ORF">SAMN04488028_105256</name>
</gene>
<reference evidence="4" key="1">
    <citation type="submission" date="2016-11" db="EMBL/GenBank/DDBJ databases">
        <authorList>
            <person name="Varghese N."/>
            <person name="Submissions S."/>
        </authorList>
    </citation>
    <scope>NUCLEOTIDE SEQUENCE [LARGE SCALE GENOMIC DNA]</scope>
    <source>
        <strain evidence="4">DSM 26134</strain>
    </source>
</reference>
<dbReference type="RefSeq" id="WP_073123476.1">
    <property type="nucleotide sequence ID" value="NZ_FRAA01000005.1"/>
</dbReference>
<evidence type="ECO:0000313" key="3">
    <source>
        <dbReference type="EMBL" id="SHK51117.1"/>
    </source>
</evidence>
<protein>
    <submittedName>
        <fullName evidence="3">Glycosyltransferase involved in cell wall bisynthesis</fullName>
    </submittedName>
</protein>